<feature type="region of interest" description="Disordered" evidence="1">
    <location>
        <begin position="1"/>
        <end position="24"/>
    </location>
</feature>
<name>A0A495IV59_9SPHI</name>
<gene>
    <name evidence="2" type="ORF">BDD43_0724</name>
</gene>
<comment type="caution">
    <text evidence="2">The sequence shown here is derived from an EMBL/GenBank/DDBJ whole genome shotgun (WGS) entry which is preliminary data.</text>
</comment>
<keyword evidence="3" id="KW-1185">Reference proteome</keyword>
<dbReference type="OrthoDB" id="681025at2"/>
<dbReference type="AlphaFoldDB" id="A0A495IV59"/>
<feature type="compositionally biased region" description="Basic and acidic residues" evidence="1">
    <location>
        <begin position="14"/>
        <end position="24"/>
    </location>
</feature>
<proteinExistence type="predicted"/>
<accession>A0A495IV59</accession>
<evidence type="ECO:0000313" key="3">
    <source>
        <dbReference type="Proteomes" id="UP000268007"/>
    </source>
</evidence>
<dbReference type="RefSeq" id="WP_121196394.1">
    <property type="nucleotide sequence ID" value="NZ_RBKU01000001.1"/>
</dbReference>
<evidence type="ECO:0000313" key="2">
    <source>
        <dbReference type="EMBL" id="RKR80600.1"/>
    </source>
</evidence>
<dbReference type="InterPro" id="IPR053842">
    <property type="entry name" value="NikA-like"/>
</dbReference>
<dbReference type="Pfam" id="PF21983">
    <property type="entry name" value="NikA-like"/>
    <property type="match status" value="1"/>
</dbReference>
<sequence>MKREKGQPKLRGRPQKDSGKRAKKIDTRFTEEEYQLILDLEKELGISKTDLIRLRVLENARNVVVNAAALIGSLDIIGAELGRSGNNINQLARYANTLKKRGILSAVVIERFNLLFETYNRQHKEIIIVLRQVIRQMGK</sequence>
<protein>
    <submittedName>
        <fullName evidence="2">Mobilization protein MobC</fullName>
    </submittedName>
</protein>
<organism evidence="2 3">
    <name type="scientific">Mucilaginibacter gracilis</name>
    <dbReference type="NCBI Taxonomy" id="423350"/>
    <lineage>
        <taxon>Bacteria</taxon>
        <taxon>Pseudomonadati</taxon>
        <taxon>Bacteroidota</taxon>
        <taxon>Sphingobacteriia</taxon>
        <taxon>Sphingobacteriales</taxon>
        <taxon>Sphingobacteriaceae</taxon>
        <taxon>Mucilaginibacter</taxon>
    </lineage>
</organism>
<dbReference type="Proteomes" id="UP000268007">
    <property type="component" value="Unassembled WGS sequence"/>
</dbReference>
<reference evidence="2 3" key="1">
    <citation type="submission" date="2018-10" db="EMBL/GenBank/DDBJ databases">
        <title>Genomic Encyclopedia of Archaeal and Bacterial Type Strains, Phase II (KMG-II): from individual species to whole genera.</title>
        <authorList>
            <person name="Goeker M."/>
        </authorList>
    </citation>
    <scope>NUCLEOTIDE SEQUENCE [LARGE SCALE GENOMIC DNA]</scope>
    <source>
        <strain evidence="2 3">DSM 18602</strain>
    </source>
</reference>
<evidence type="ECO:0000256" key="1">
    <source>
        <dbReference type="SAM" id="MobiDB-lite"/>
    </source>
</evidence>
<dbReference type="EMBL" id="RBKU01000001">
    <property type="protein sequence ID" value="RKR80600.1"/>
    <property type="molecule type" value="Genomic_DNA"/>
</dbReference>